<dbReference type="InterPro" id="IPR040285">
    <property type="entry name" value="ProX/PRXD1"/>
</dbReference>
<name>A0ABU5DWH6_9PROT</name>
<dbReference type="PANTHER" id="PTHR31423:SF3">
    <property type="entry name" value="PROLYL-TRNA SYNTHETASE ASSOCIATED DOMAIN-CONTAINING PROTEIN 1-RELATED"/>
    <property type="match status" value="1"/>
</dbReference>
<feature type="domain" description="YbaK/aminoacyl-tRNA synthetase-associated" evidence="2">
    <location>
        <begin position="55"/>
        <end position="185"/>
    </location>
</feature>
<proteinExistence type="inferred from homology"/>
<dbReference type="SUPFAM" id="SSF55826">
    <property type="entry name" value="YbaK/ProRS associated domain"/>
    <property type="match status" value="1"/>
</dbReference>
<dbReference type="CDD" id="cd04335">
    <property type="entry name" value="PrdX_deacylase"/>
    <property type="match status" value="1"/>
</dbReference>
<comment type="similarity">
    <text evidence="1">Belongs to the PRORSD1 family.</text>
</comment>
<evidence type="ECO:0000256" key="1">
    <source>
        <dbReference type="ARBA" id="ARBA00010201"/>
    </source>
</evidence>
<comment type="caution">
    <text evidence="3">The sequence shown here is derived from an EMBL/GenBank/DDBJ whole genome shotgun (WGS) entry which is preliminary data.</text>
</comment>
<dbReference type="RefSeq" id="WP_320500059.1">
    <property type="nucleotide sequence ID" value="NZ_JAXCLX010000001.1"/>
</dbReference>
<keyword evidence="4" id="KW-1185">Reference proteome</keyword>
<dbReference type="PANTHER" id="PTHR31423">
    <property type="entry name" value="YBAK DOMAIN-CONTAINING PROTEIN"/>
    <property type="match status" value="1"/>
</dbReference>
<dbReference type="InterPro" id="IPR007214">
    <property type="entry name" value="YbaK/aa-tRNA-synth-assoc-dom"/>
</dbReference>
<organism evidence="3 4">
    <name type="scientific">Dongia rigui</name>
    <dbReference type="NCBI Taxonomy" id="940149"/>
    <lineage>
        <taxon>Bacteria</taxon>
        <taxon>Pseudomonadati</taxon>
        <taxon>Pseudomonadota</taxon>
        <taxon>Alphaproteobacteria</taxon>
        <taxon>Rhodospirillales</taxon>
        <taxon>Dongiaceae</taxon>
        <taxon>Dongia</taxon>
    </lineage>
</organism>
<dbReference type="Proteomes" id="UP001271769">
    <property type="component" value="Unassembled WGS sequence"/>
</dbReference>
<dbReference type="Pfam" id="PF04073">
    <property type="entry name" value="tRNA_edit"/>
    <property type="match status" value="1"/>
</dbReference>
<reference evidence="3 4" key="1">
    <citation type="journal article" date="2013" name="Antonie Van Leeuwenhoek">
        <title>Dongia rigui sp. nov., isolated from freshwater of a large wetland in Korea.</title>
        <authorList>
            <person name="Baik K.S."/>
            <person name="Hwang Y.M."/>
            <person name="Choi J.S."/>
            <person name="Kwon J."/>
            <person name="Seong C.N."/>
        </authorList>
    </citation>
    <scope>NUCLEOTIDE SEQUENCE [LARGE SCALE GENOMIC DNA]</scope>
    <source>
        <strain evidence="3 4">04SU4-P</strain>
    </source>
</reference>
<evidence type="ECO:0000313" key="4">
    <source>
        <dbReference type="Proteomes" id="UP001271769"/>
    </source>
</evidence>
<sequence length="199" mass="21436">MPADSATPDIQAAQADAQAAALAAALTAQANLPTSPDQLLARLAELGITTQTKDHAPVFTVEESQSLRGELPGGHIKNLFLRNRKEDMWLVTVEESRRVDLKALGEKLTGETGGAAKLSFGSADRLMTYLGVVPGAVTPFAVINDKNRRVKMVLDKHLLDCHPVNAHPLVNFKTTAIAPQDLLKFLEAEGHKPQLLDFA</sequence>
<accession>A0ABU5DWH6</accession>
<gene>
    <name evidence="3" type="ORF">SMD31_06830</name>
</gene>
<evidence type="ECO:0000259" key="2">
    <source>
        <dbReference type="Pfam" id="PF04073"/>
    </source>
</evidence>
<protein>
    <submittedName>
        <fullName evidence="3">Prolyl-tRNA synthetase associated domain-containing protein</fullName>
    </submittedName>
</protein>
<dbReference type="EMBL" id="JAXCLX010000001">
    <property type="protein sequence ID" value="MDY0871629.1"/>
    <property type="molecule type" value="Genomic_DNA"/>
</dbReference>
<evidence type="ECO:0000313" key="3">
    <source>
        <dbReference type="EMBL" id="MDY0871629.1"/>
    </source>
</evidence>
<dbReference type="Gene3D" id="3.90.960.10">
    <property type="entry name" value="YbaK/aminoacyl-tRNA synthetase-associated domain"/>
    <property type="match status" value="1"/>
</dbReference>
<dbReference type="InterPro" id="IPR036754">
    <property type="entry name" value="YbaK/aa-tRNA-synt-asso_dom_sf"/>
</dbReference>